<gene>
    <name evidence="1" type="ORF">EJ08DRAFT_663380</name>
</gene>
<organism evidence="1 2">
    <name type="scientific">Tothia fuscella</name>
    <dbReference type="NCBI Taxonomy" id="1048955"/>
    <lineage>
        <taxon>Eukaryota</taxon>
        <taxon>Fungi</taxon>
        <taxon>Dikarya</taxon>
        <taxon>Ascomycota</taxon>
        <taxon>Pezizomycotina</taxon>
        <taxon>Dothideomycetes</taxon>
        <taxon>Pleosporomycetidae</taxon>
        <taxon>Venturiales</taxon>
        <taxon>Cylindrosympodiaceae</taxon>
        <taxon>Tothia</taxon>
    </lineage>
</organism>
<dbReference type="Proteomes" id="UP000800235">
    <property type="component" value="Unassembled WGS sequence"/>
</dbReference>
<keyword evidence="2" id="KW-1185">Reference proteome</keyword>
<sequence>MAENSSSATSASQPTTRRICSEGASWTHYLQCGHHVEPLHTDVCLDNCVTKPPFKQSTEGVHRYRCWQCLSQEITDFSQLAKHNGLTPQQLRSACDKWFHETWRKRYPTQPCTLTNPAVSSLARALFSLSIEERDGDVQINLEGLLDQLSIGTDTN</sequence>
<protein>
    <submittedName>
        <fullName evidence="1">Uncharacterized protein</fullName>
    </submittedName>
</protein>
<dbReference type="AlphaFoldDB" id="A0A9P4NKQ1"/>
<reference evidence="1" key="1">
    <citation type="journal article" date="2020" name="Stud. Mycol.">
        <title>101 Dothideomycetes genomes: a test case for predicting lifestyles and emergence of pathogens.</title>
        <authorList>
            <person name="Haridas S."/>
            <person name="Albert R."/>
            <person name="Binder M."/>
            <person name="Bloem J."/>
            <person name="Labutti K."/>
            <person name="Salamov A."/>
            <person name="Andreopoulos B."/>
            <person name="Baker S."/>
            <person name="Barry K."/>
            <person name="Bills G."/>
            <person name="Bluhm B."/>
            <person name="Cannon C."/>
            <person name="Castanera R."/>
            <person name="Culley D."/>
            <person name="Daum C."/>
            <person name="Ezra D."/>
            <person name="Gonzalez J."/>
            <person name="Henrissat B."/>
            <person name="Kuo A."/>
            <person name="Liang C."/>
            <person name="Lipzen A."/>
            <person name="Lutzoni F."/>
            <person name="Magnuson J."/>
            <person name="Mondo S."/>
            <person name="Nolan M."/>
            <person name="Ohm R."/>
            <person name="Pangilinan J."/>
            <person name="Park H.-J."/>
            <person name="Ramirez L."/>
            <person name="Alfaro M."/>
            <person name="Sun H."/>
            <person name="Tritt A."/>
            <person name="Yoshinaga Y."/>
            <person name="Zwiers L.-H."/>
            <person name="Turgeon B."/>
            <person name="Goodwin S."/>
            <person name="Spatafora J."/>
            <person name="Crous P."/>
            <person name="Grigoriev I."/>
        </authorList>
    </citation>
    <scope>NUCLEOTIDE SEQUENCE</scope>
    <source>
        <strain evidence="1">CBS 130266</strain>
    </source>
</reference>
<name>A0A9P4NKQ1_9PEZI</name>
<comment type="caution">
    <text evidence="1">The sequence shown here is derived from an EMBL/GenBank/DDBJ whole genome shotgun (WGS) entry which is preliminary data.</text>
</comment>
<accession>A0A9P4NKQ1</accession>
<proteinExistence type="predicted"/>
<dbReference type="EMBL" id="MU007066">
    <property type="protein sequence ID" value="KAF2426192.1"/>
    <property type="molecule type" value="Genomic_DNA"/>
</dbReference>
<evidence type="ECO:0000313" key="1">
    <source>
        <dbReference type="EMBL" id="KAF2426192.1"/>
    </source>
</evidence>
<evidence type="ECO:0000313" key="2">
    <source>
        <dbReference type="Proteomes" id="UP000800235"/>
    </source>
</evidence>